<dbReference type="SUPFAM" id="SSF140453">
    <property type="entry name" value="EsxAB dimer-like"/>
    <property type="match status" value="1"/>
</dbReference>
<dbReference type="AlphaFoldDB" id="A0A846TXR6"/>
<dbReference type="Gene3D" id="1.10.287.1060">
    <property type="entry name" value="ESAT-6-like"/>
    <property type="match status" value="1"/>
</dbReference>
<dbReference type="NCBIfam" id="NF035935">
    <property type="entry name" value="ESAT6_3"/>
    <property type="match status" value="1"/>
</dbReference>
<dbReference type="InterPro" id="IPR036689">
    <property type="entry name" value="ESAT-6-like_sf"/>
</dbReference>
<accession>A0A846TXR6</accession>
<dbReference type="RefSeq" id="WP_047688336.1">
    <property type="nucleotide sequence ID" value="NZ_JAAVUN010000030.1"/>
</dbReference>
<comment type="caution">
    <text evidence="1">The sequence shown here is derived from an EMBL/GenBank/DDBJ whole genome shotgun (WGS) entry which is preliminary data.</text>
</comment>
<reference evidence="1 2" key="1">
    <citation type="submission" date="2020-02" db="EMBL/GenBank/DDBJ databases">
        <authorList>
            <person name="Sun Q."/>
        </authorList>
    </citation>
    <scope>NUCLEOTIDE SEQUENCE [LARGE SCALE GENOMIC DNA]</scope>
    <source>
        <strain evidence="1 2">YIM 13062</strain>
    </source>
</reference>
<organism evidence="1 2">
    <name type="scientific">Kocuria subflava</name>
    <dbReference type="NCBI Taxonomy" id="1736139"/>
    <lineage>
        <taxon>Bacteria</taxon>
        <taxon>Bacillati</taxon>
        <taxon>Actinomycetota</taxon>
        <taxon>Actinomycetes</taxon>
        <taxon>Micrococcales</taxon>
        <taxon>Micrococcaceae</taxon>
        <taxon>Kocuria</taxon>
    </lineage>
</organism>
<dbReference type="InterPro" id="IPR048032">
    <property type="entry name" value="ESAT6-like"/>
</dbReference>
<evidence type="ECO:0000313" key="1">
    <source>
        <dbReference type="EMBL" id="NKE10542.1"/>
    </source>
</evidence>
<keyword evidence="2" id="KW-1185">Reference proteome</keyword>
<protein>
    <submittedName>
        <fullName evidence="1">Pore-forming ESAT-6 family protein</fullName>
    </submittedName>
</protein>
<sequence length="102" mass="11114">MATNDRISFDTDVSSQVQSDIGGIVGRLEGLLGERDRQVSSALADFQMDGASDEYQHVELRWKNASDEVRNIINLVKTTLGENDQTATTTQGKTRTAIANIG</sequence>
<name>A0A846TXR6_9MICC</name>
<gene>
    <name evidence="1" type="ORF">GTW58_11500</name>
</gene>
<evidence type="ECO:0000313" key="2">
    <source>
        <dbReference type="Proteomes" id="UP000521379"/>
    </source>
</evidence>
<proteinExistence type="predicted"/>
<dbReference type="Proteomes" id="UP000521379">
    <property type="component" value="Unassembled WGS sequence"/>
</dbReference>
<dbReference type="EMBL" id="JAAVUN010000030">
    <property type="protein sequence ID" value="NKE10542.1"/>
    <property type="molecule type" value="Genomic_DNA"/>
</dbReference>